<dbReference type="GO" id="GO:0005524">
    <property type="term" value="F:ATP binding"/>
    <property type="evidence" value="ECO:0007669"/>
    <property type="project" value="UniProtKB-KW"/>
</dbReference>
<reference evidence="8" key="1">
    <citation type="journal article" date="2021" name="Nat. Commun.">
        <title>Genetic determinants of endophytism in the Arabidopsis root mycobiome.</title>
        <authorList>
            <person name="Mesny F."/>
            <person name="Miyauchi S."/>
            <person name="Thiergart T."/>
            <person name="Pickel B."/>
            <person name="Atanasova L."/>
            <person name="Karlsson M."/>
            <person name="Huettel B."/>
            <person name="Barry K.W."/>
            <person name="Haridas S."/>
            <person name="Chen C."/>
            <person name="Bauer D."/>
            <person name="Andreopoulos W."/>
            <person name="Pangilinan J."/>
            <person name="LaButti K."/>
            <person name="Riley R."/>
            <person name="Lipzen A."/>
            <person name="Clum A."/>
            <person name="Drula E."/>
            <person name="Henrissat B."/>
            <person name="Kohler A."/>
            <person name="Grigoriev I.V."/>
            <person name="Martin F.M."/>
            <person name="Hacquard S."/>
        </authorList>
    </citation>
    <scope>NUCLEOTIDE SEQUENCE</scope>
    <source>
        <strain evidence="8">MPI-CAGE-AT-0147</strain>
    </source>
</reference>
<dbReference type="CDD" id="cd06008">
    <property type="entry name" value="NF-X1-zinc-finger"/>
    <property type="match status" value="1"/>
</dbReference>
<dbReference type="Pfam" id="PF17866">
    <property type="entry name" value="AAA_lid_6"/>
    <property type="match status" value="2"/>
</dbReference>
<dbReference type="FunFam" id="1.10.8.60:FF:000159">
    <property type="entry name" value="p-loop containing nucleoside triphosphate hydrolase protein"/>
    <property type="match status" value="1"/>
</dbReference>
<evidence type="ECO:0000256" key="3">
    <source>
        <dbReference type="ARBA" id="ARBA00022806"/>
    </source>
</evidence>
<feature type="domain" description="AAA+ ATPase" evidence="7">
    <location>
        <begin position="1592"/>
        <end position="1738"/>
    </location>
</feature>
<feature type="region of interest" description="Disordered" evidence="6">
    <location>
        <begin position="2122"/>
        <end position="2155"/>
    </location>
</feature>
<dbReference type="GO" id="GO:0004386">
    <property type="term" value="F:helicase activity"/>
    <property type="evidence" value="ECO:0007669"/>
    <property type="project" value="InterPro"/>
</dbReference>
<dbReference type="InterPro" id="IPR041627">
    <property type="entry name" value="AAA_lid_6"/>
</dbReference>
<comment type="caution">
    <text evidence="8">The sequence shown here is derived from an EMBL/GenBank/DDBJ whole genome shotgun (WGS) entry which is preliminary data.</text>
</comment>
<dbReference type="Pfam" id="PF00004">
    <property type="entry name" value="AAA"/>
    <property type="match status" value="3"/>
</dbReference>
<dbReference type="InterPro" id="IPR041677">
    <property type="entry name" value="DNA2/NAM7_AAA_11"/>
</dbReference>
<accession>A0A9P9JBK4</accession>
<dbReference type="PANTHER" id="PTHR43392">
    <property type="entry name" value="AAA-TYPE ATPASE FAMILY PROTEIN / ANKYRIN REPEAT FAMILY PROTEIN"/>
    <property type="match status" value="1"/>
</dbReference>
<dbReference type="InterPro" id="IPR003959">
    <property type="entry name" value="ATPase_AAA_core"/>
</dbReference>
<dbReference type="EMBL" id="JAGMUV010000006">
    <property type="protein sequence ID" value="KAH7152729.1"/>
    <property type="molecule type" value="Genomic_DNA"/>
</dbReference>
<sequence>MSRQAAARLSKLTSSFWAFTKGRQINNSNDARQFLLACDAVCQEQTPLKCIEVIISSTHGLKALEAAVRAQLDSTFINQAVAPFLHRLSDPGVATLNNGRFLQQILMSILLPRSFWAAMLDAHHNGSLNDAGLEAFAWLSLQIVSSQRLDLEEHKLDVKNFMKAKSLLDSHAHSVRKFAYRIEKMIKIFTPISLATVAASPGGRHDNDFEDFRQISIYPTTDELLSSQEPFLQRLDDVFDSPMETRAQVYRDWLYRLLREDMLAELREDLQIAMGKKQGRRKPTSLGQLRFTQVGPSPDQRSSTFTLNVEFGSGVFPPMMASPGARKKFLEKSKASLQNSPIGALCCGSDIIAFGSLIRDINMLQQMPPVAGIKFKDSDGMKKALEALLGPRREELRFYVVDTAMFAYEPILQRLKDMGELPLESQIINPKQTPEPYTPPATLHHLLQTSRTAFENGLEMTLPPEICSRKTVRLRGAQLESFINGLGQELAQIQGPPGTGKSFIGALIILAIIRLTDYRVLVLTYTNHALEQFSEDLIDIGISTDDMVRIGPKATNRTEMTLLKNLSKQKDFRLTFEENSIINGLKQEATDNSRRLLDVGRMLSEDRVRIADVLEHLELSEEDSFFWPAFQVPESHDGFRVMGAKNKVLKSDGLFTHWIQGKPMHQLGNFVHSLDPAAASVWQLPLEVRSYYVNKWSQEIREERVQEYLSLSERENEIQAGISSIFAERDRRVLKSKRIISCTTTRASMYQSIISTANFDVVLIEEGGEILEAHIVAALSPSVKQVINIGDHKQLRPKISNFKLSKEKGDGYDLNVSLFERLVLQGHCFTTLQEQHRCHPEISRYVRMLAYEDLKDTPNTHKRETIRGLTGRVTFVHHEHHEEELTGARERWDLGSSKGSKKNLHEAQMVLRLVRYLGQQGYKSENIVVLTPYLGQLFLLKETLREENDPYLNDLDSHDLVRAGLMAEAAAKVNKTALRLSTIDNYQGEECDIVIVSLTRSNASGDIGFLHARERLVVLMSRARNGMVLFGNEHTFMKSKKGGEMWMQFLKALDENGCLRDGVPVRCERHPEITVELKSPEDFDKHCPDGGCTEICGVPLRCGKHSCTRHCHWVADHSKVPCTERVETTCRRGHKTRIPCGKANQACGSCVKEDMETRRRAVRDLALEKRRLEQQDKYREELQKLEDLIDHEQRVKKYESEEKKQGETLRAKTEQLKSLRDAKARSDKAKAQQAMNAAGQSSASSTKHREVVSPVSSEARDEWETMKKMDGSCNAAIDKLMGMVGLEFVKRRFLTVKSSVDTKIRQGLSLDGERFSCSLLGNPGTGKTTVARIWAKFLTTAGVISGDIFEETTGSKLANKGVSGCEKLLEDIKNKGGGVLFIDEAYQLSSGNSQGGAAVLDFLLAEVENLRGRVIFVLAGYSKQMESFFAHNPGFPSRFPIEMKFDDYSDDELLSILQLQIDRKYNGRMQIEEGPRGLYFRIASRRVGYSRGKEGFGNARAVENYVQSMLDRQADRLRIQRLARKQPDDLQLTREDIIGPEPSVALTKSEAYQKLLKLFGLKEVKEILKVLLDTVKTNYERELAEKPLVEFSLNRVFLGSPGTGKTTVAELFGRILVDLGLLSNGEVITKTPADFVGSVLGQSEAQTKGILAATVGKVLVIDEAYGLYGGGGHNSSSDIYRTAVIDTIVAEVQSVPGEDRCVLLLGYQDQMENMFQNVNPGLSRRFPLSSAFVFEDFDDEALSQILDLKLNQSAFGATDQAKRVALEVLRRARNRPNFGNAGEIEILLGRAKESHQKRSSAGKVKRRGTLEAVDFDEEFDRAEKGGTDIQKLFEGEIGRTKLIALLEGYQKRVRDAKILDMDPEIPFNFLFRGPPGTGKTTTARKMGKVYYDMGFLASTDVIECSATDLIGSYVGHTGPKVQSLLDRALGRILFIDEAYRLGEGHFAKEAVDEIVDCVTKSKYHNKLIIILAGYDNDINSLLSTNPGMSSRFPEAVQFSPLNPEDCIQLMTGELGKKKKHLQSKNKGLDMSCLESLDGPFIQELERKFHILSAQDGWANARDVKQLSKDMFRCLDLSREPLILPEDIVNKTIDYMINERRGRMTNIKGQVVQDPTMRLVDHRAAPPTIKTSTSTKAQQDDSKDEPSENSGDDGSTAAHLAVRDAGVSDEVWDQLQADREKEEREEAEYRDLLKAQQTARDEDREKIVRQVLAEEEHRKKIEAQKAKLQKAGRCPMGYAWIKQAGGYRCGGGSHWMPDNLVEQL</sequence>
<dbReference type="SUPFAM" id="SSF52540">
    <property type="entry name" value="P-loop containing nucleoside triphosphate hydrolases"/>
    <property type="match status" value="4"/>
</dbReference>
<evidence type="ECO:0000313" key="9">
    <source>
        <dbReference type="Proteomes" id="UP000738349"/>
    </source>
</evidence>
<dbReference type="OrthoDB" id="2423195at2759"/>
<feature type="domain" description="AAA+ ATPase" evidence="7">
    <location>
        <begin position="1865"/>
        <end position="2002"/>
    </location>
</feature>
<dbReference type="InterPro" id="IPR041679">
    <property type="entry name" value="DNA2/NAM7-like_C"/>
</dbReference>
<keyword evidence="8" id="KW-0378">Hydrolase</keyword>
<evidence type="ECO:0000256" key="6">
    <source>
        <dbReference type="SAM" id="MobiDB-lite"/>
    </source>
</evidence>
<dbReference type="Proteomes" id="UP000738349">
    <property type="component" value="Unassembled WGS sequence"/>
</dbReference>
<evidence type="ECO:0000256" key="1">
    <source>
        <dbReference type="ARBA" id="ARBA00010378"/>
    </source>
</evidence>
<proteinExistence type="inferred from homology"/>
<feature type="coiled-coil region" evidence="5">
    <location>
        <begin position="1155"/>
        <end position="1195"/>
    </location>
</feature>
<dbReference type="Pfam" id="PF13086">
    <property type="entry name" value="AAA_11"/>
    <property type="match status" value="1"/>
</dbReference>
<dbReference type="CDD" id="cd18808">
    <property type="entry name" value="SF1_C_Upf1"/>
    <property type="match status" value="1"/>
</dbReference>
<evidence type="ECO:0000256" key="2">
    <source>
        <dbReference type="ARBA" id="ARBA00022741"/>
    </source>
</evidence>
<dbReference type="Pfam" id="PF13087">
    <property type="entry name" value="AAA_12"/>
    <property type="match status" value="1"/>
</dbReference>
<evidence type="ECO:0000259" key="7">
    <source>
        <dbReference type="SMART" id="SM00382"/>
    </source>
</evidence>
<dbReference type="GO" id="GO:0016887">
    <property type="term" value="F:ATP hydrolysis activity"/>
    <property type="evidence" value="ECO:0007669"/>
    <property type="project" value="InterPro"/>
</dbReference>
<feature type="domain" description="AAA+ ATPase" evidence="7">
    <location>
        <begin position="1313"/>
        <end position="1447"/>
    </location>
</feature>
<dbReference type="InterPro" id="IPR047187">
    <property type="entry name" value="SF1_C_Upf1"/>
</dbReference>
<organism evidence="8 9">
    <name type="scientific">Dactylonectria macrodidyma</name>
    <dbReference type="NCBI Taxonomy" id="307937"/>
    <lineage>
        <taxon>Eukaryota</taxon>
        <taxon>Fungi</taxon>
        <taxon>Dikarya</taxon>
        <taxon>Ascomycota</taxon>
        <taxon>Pezizomycotina</taxon>
        <taxon>Sordariomycetes</taxon>
        <taxon>Hypocreomycetidae</taxon>
        <taxon>Hypocreales</taxon>
        <taxon>Nectriaceae</taxon>
        <taxon>Dactylonectria</taxon>
    </lineage>
</organism>
<dbReference type="Gene3D" id="1.10.8.60">
    <property type="match status" value="2"/>
</dbReference>
<name>A0A9P9JBK4_9HYPO</name>
<dbReference type="Gene3D" id="3.40.50.300">
    <property type="entry name" value="P-loop containing nucleotide triphosphate hydrolases"/>
    <property type="match status" value="5"/>
</dbReference>
<dbReference type="InterPro" id="IPR000641">
    <property type="entry name" value="CbxX/CfxQ"/>
</dbReference>
<dbReference type="SMART" id="SM00382">
    <property type="entry name" value="AAA"/>
    <property type="match status" value="4"/>
</dbReference>
<dbReference type="PRINTS" id="PR00819">
    <property type="entry name" value="CBXCFQXSUPER"/>
</dbReference>
<dbReference type="FunFam" id="3.40.50.300:FF:001660">
    <property type="entry name" value="NF-X1 finger and helicase protein, putative"/>
    <property type="match status" value="1"/>
</dbReference>
<dbReference type="InterPro" id="IPR003593">
    <property type="entry name" value="AAA+_ATPase"/>
</dbReference>
<dbReference type="PANTHER" id="PTHR43392:SF2">
    <property type="entry name" value="AAA-TYPE ATPASE FAMILY PROTEIN _ ANKYRIN REPEAT FAMILY PROTEIN"/>
    <property type="match status" value="1"/>
</dbReference>
<feature type="region of interest" description="Disordered" evidence="6">
    <location>
        <begin position="1195"/>
        <end position="1262"/>
    </location>
</feature>
<gene>
    <name evidence="8" type="ORF">EDB81DRAFT_945696</name>
</gene>
<feature type="domain" description="AAA+ ATPase" evidence="7">
    <location>
        <begin position="487"/>
        <end position="1024"/>
    </location>
</feature>
<keyword evidence="5" id="KW-0175">Coiled coil</keyword>
<feature type="compositionally biased region" description="Basic and acidic residues" evidence="6">
    <location>
        <begin position="1195"/>
        <end position="1230"/>
    </location>
</feature>
<evidence type="ECO:0000313" key="8">
    <source>
        <dbReference type="EMBL" id="KAH7152729.1"/>
    </source>
</evidence>
<feature type="coiled-coil region" evidence="5">
    <location>
        <begin position="2174"/>
        <end position="2230"/>
    </location>
</feature>
<keyword evidence="4" id="KW-0067">ATP-binding</keyword>
<dbReference type="FunFam" id="1.10.8.60:FF:000160">
    <property type="entry name" value="WGS project CABT00000000 data, contig 2.55"/>
    <property type="match status" value="1"/>
</dbReference>
<keyword evidence="3" id="KW-0347">Helicase</keyword>
<dbReference type="CDD" id="cd00009">
    <property type="entry name" value="AAA"/>
    <property type="match status" value="1"/>
</dbReference>
<evidence type="ECO:0000256" key="4">
    <source>
        <dbReference type="ARBA" id="ARBA00022840"/>
    </source>
</evidence>
<dbReference type="InterPro" id="IPR027417">
    <property type="entry name" value="P-loop_NTPase"/>
</dbReference>
<evidence type="ECO:0000256" key="5">
    <source>
        <dbReference type="SAM" id="Coils"/>
    </source>
</evidence>
<comment type="similarity">
    <text evidence="1">Belongs to the CbxX/CfxQ family.</text>
</comment>
<protein>
    <submittedName>
        <fullName evidence="8">P-loop containing nucleoside triphosphate hydrolase protein</fullName>
    </submittedName>
</protein>
<dbReference type="InterPro" id="IPR050773">
    <property type="entry name" value="CbxX/CfxQ_RuBisCO_ESX"/>
</dbReference>
<dbReference type="FunFam" id="3.40.50.300:FF:000216">
    <property type="entry name" value="Type VII secretion ATPase EccA"/>
    <property type="match status" value="3"/>
</dbReference>
<keyword evidence="9" id="KW-1185">Reference proteome</keyword>
<keyword evidence="2" id="KW-0547">Nucleotide-binding</keyword>